<evidence type="ECO:0000256" key="1">
    <source>
        <dbReference type="SAM" id="MobiDB-lite"/>
    </source>
</evidence>
<dbReference type="Proteomes" id="UP000007752">
    <property type="component" value="Chromosome 7"/>
</dbReference>
<reference evidence="4" key="2">
    <citation type="journal article" date="2005" name="Nature">
        <title>The map-based sequence of the rice genome.</title>
        <authorList>
            <consortium name="International rice genome sequencing project (IRGSP)"/>
            <person name="Matsumoto T."/>
            <person name="Wu J."/>
            <person name="Kanamori H."/>
            <person name="Katayose Y."/>
            <person name="Fujisawa M."/>
            <person name="Namiki N."/>
            <person name="Mizuno H."/>
            <person name="Yamamoto K."/>
            <person name="Antonio B.A."/>
            <person name="Baba T."/>
            <person name="Sakata K."/>
            <person name="Nagamura Y."/>
            <person name="Aoki H."/>
            <person name="Arikawa K."/>
            <person name="Arita K."/>
            <person name="Bito T."/>
            <person name="Chiden Y."/>
            <person name="Fujitsuka N."/>
            <person name="Fukunaka R."/>
            <person name="Hamada M."/>
            <person name="Harada C."/>
            <person name="Hayashi A."/>
            <person name="Hijishita S."/>
            <person name="Honda M."/>
            <person name="Hosokawa S."/>
            <person name="Ichikawa Y."/>
            <person name="Idonuma A."/>
            <person name="Iijima M."/>
            <person name="Ikeda M."/>
            <person name="Ikeno M."/>
            <person name="Ito K."/>
            <person name="Ito S."/>
            <person name="Ito T."/>
            <person name="Ito Y."/>
            <person name="Ito Y."/>
            <person name="Iwabuchi A."/>
            <person name="Kamiya K."/>
            <person name="Karasawa W."/>
            <person name="Kurita K."/>
            <person name="Katagiri S."/>
            <person name="Kikuta A."/>
            <person name="Kobayashi H."/>
            <person name="Kobayashi N."/>
            <person name="Machita K."/>
            <person name="Maehara T."/>
            <person name="Masukawa M."/>
            <person name="Mizubayashi T."/>
            <person name="Mukai Y."/>
            <person name="Nagasaki H."/>
            <person name="Nagata Y."/>
            <person name="Naito S."/>
            <person name="Nakashima M."/>
            <person name="Nakama Y."/>
            <person name="Nakamichi Y."/>
            <person name="Nakamura M."/>
            <person name="Meguro A."/>
            <person name="Negishi M."/>
            <person name="Ohta I."/>
            <person name="Ohta T."/>
            <person name="Okamoto M."/>
            <person name="Ono N."/>
            <person name="Saji S."/>
            <person name="Sakaguchi M."/>
            <person name="Sakai K."/>
            <person name="Shibata M."/>
            <person name="Shimokawa T."/>
            <person name="Song J."/>
            <person name="Takazaki Y."/>
            <person name="Terasawa K."/>
            <person name="Tsugane M."/>
            <person name="Tsuji K."/>
            <person name="Ueda S."/>
            <person name="Waki K."/>
            <person name="Yamagata H."/>
            <person name="Yamamoto M."/>
            <person name="Yamamoto S."/>
            <person name="Yamane H."/>
            <person name="Yoshiki S."/>
            <person name="Yoshihara R."/>
            <person name="Yukawa K."/>
            <person name="Zhong H."/>
            <person name="Yano M."/>
            <person name="Yuan Q."/>
            <person name="Ouyang S."/>
            <person name="Liu J."/>
            <person name="Jones K.M."/>
            <person name="Gansberger K."/>
            <person name="Moffat K."/>
            <person name="Hill J."/>
            <person name="Bera J."/>
            <person name="Fadrosh D."/>
            <person name="Jin S."/>
            <person name="Johri S."/>
            <person name="Kim M."/>
            <person name="Overton L."/>
            <person name="Reardon M."/>
            <person name="Tsitrin T."/>
            <person name="Vuong H."/>
            <person name="Weaver B."/>
            <person name="Ciecko A."/>
            <person name="Tallon L."/>
            <person name="Jackson J."/>
            <person name="Pai G."/>
            <person name="Aken S.V."/>
            <person name="Utterback T."/>
            <person name="Reidmuller S."/>
            <person name="Feldblyum T."/>
            <person name="Hsiao J."/>
            <person name="Zismann V."/>
            <person name="Iobst S."/>
            <person name="de Vazeille A.R."/>
            <person name="Buell C.R."/>
            <person name="Ying K."/>
            <person name="Li Y."/>
            <person name="Lu T."/>
            <person name="Huang Y."/>
            <person name="Zhao Q."/>
            <person name="Feng Q."/>
            <person name="Zhang L."/>
            <person name="Zhu J."/>
            <person name="Weng Q."/>
            <person name="Mu J."/>
            <person name="Lu Y."/>
            <person name="Fan D."/>
            <person name="Liu Y."/>
            <person name="Guan J."/>
            <person name="Zhang Y."/>
            <person name="Yu S."/>
            <person name="Liu X."/>
            <person name="Zhang Y."/>
            <person name="Hong G."/>
            <person name="Han B."/>
            <person name="Choisne N."/>
            <person name="Demange N."/>
            <person name="Orjeda G."/>
            <person name="Samain S."/>
            <person name="Cattolico L."/>
            <person name="Pelletier E."/>
            <person name="Couloux A."/>
            <person name="Segurens B."/>
            <person name="Wincker P."/>
            <person name="D'Hont A."/>
            <person name="Scarpelli C."/>
            <person name="Weissenbach J."/>
            <person name="Salanoubat M."/>
            <person name="Quetier F."/>
            <person name="Yu Y."/>
            <person name="Kim H.R."/>
            <person name="Rambo T."/>
            <person name="Currie J."/>
            <person name="Collura K."/>
            <person name="Luo M."/>
            <person name="Yang T."/>
            <person name="Ammiraju J.S.S."/>
            <person name="Engler F."/>
            <person name="Soderlund C."/>
            <person name="Wing R.A."/>
            <person name="Palmer L.E."/>
            <person name="de la Bastide M."/>
            <person name="Spiegel L."/>
            <person name="Nascimento L."/>
            <person name="Zutavern T."/>
            <person name="O'Shaughnessy A."/>
            <person name="Dike S."/>
            <person name="Dedhia N."/>
            <person name="Preston R."/>
            <person name="Balija V."/>
            <person name="McCombie W.R."/>
            <person name="Chow T."/>
            <person name="Chen H."/>
            <person name="Chung M."/>
            <person name="Chen C."/>
            <person name="Shaw J."/>
            <person name="Wu H."/>
            <person name="Hsiao K."/>
            <person name="Chao Y."/>
            <person name="Chu M."/>
            <person name="Cheng C."/>
            <person name="Hour A."/>
            <person name="Lee P."/>
            <person name="Lin S."/>
            <person name="Lin Y."/>
            <person name="Liou J."/>
            <person name="Liu S."/>
            <person name="Hsing Y."/>
            <person name="Raghuvanshi S."/>
            <person name="Mohanty A."/>
            <person name="Bharti A.K."/>
            <person name="Gaur A."/>
            <person name="Gupta V."/>
            <person name="Kumar D."/>
            <person name="Ravi V."/>
            <person name="Vij S."/>
            <person name="Kapur A."/>
            <person name="Khurana P."/>
            <person name="Khurana P."/>
            <person name="Khurana J.P."/>
            <person name="Tyagi A.K."/>
            <person name="Gaikwad K."/>
            <person name="Singh A."/>
            <person name="Dalal V."/>
            <person name="Srivastava S."/>
            <person name="Dixit A."/>
            <person name="Pal A.K."/>
            <person name="Ghazi I.A."/>
            <person name="Yadav M."/>
            <person name="Pandit A."/>
            <person name="Bhargava A."/>
            <person name="Sureshbabu K."/>
            <person name="Batra K."/>
            <person name="Sharma T.R."/>
            <person name="Mohapatra T."/>
            <person name="Singh N.K."/>
            <person name="Messing J."/>
            <person name="Nelson A.B."/>
            <person name="Fuks G."/>
            <person name="Kavchok S."/>
            <person name="Keizer G."/>
            <person name="Linton E."/>
            <person name="Llaca V."/>
            <person name="Song R."/>
            <person name="Tanyolac B."/>
            <person name="Young S."/>
            <person name="Ho-Il K."/>
            <person name="Hahn J.H."/>
            <person name="Sangsakoo G."/>
            <person name="Vanavichit A."/>
            <person name="de Mattos Luiz.A.T."/>
            <person name="Zimmer P.D."/>
            <person name="Malone G."/>
            <person name="Dellagostin O."/>
            <person name="de Oliveira A.C."/>
            <person name="Bevan M."/>
            <person name="Bancroft I."/>
            <person name="Minx P."/>
            <person name="Cordum H."/>
            <person name="Wilson R."/>
            <person name="Cheng Z."/>
            <person name="Jin W."/>
            <person name="Jiang J."/>
            <person name="Leong S.A."/>
            <person name="Iwama H."/>
            <person name="Gojobori T."/>
            <person name="Itoh T."/>
            <person name="Niimura Y."/>
            <person name="Fujii Y."/>
            <person name="Habara T."/>
            <person name="Sakai H."/>
            <person name="Sato Y."/>
            <person name="Wilson G."/>
            <person name="Kumar K."/>
            <person name="McCouch S."/>
            <person name="Juretic N."/>
            <person name="Hoen D."/>
            <person name="Wright S."/>
            <person name="Bruskiewich R."/>
            <person name="Bureau T."/>
            <person name="Miyao A."/>
            <person name="Hirochika H."/>
            <person name="Nishikawa T."/>
            <person name="Kadowaki K."/>
            <person name="Sugiura M."/>
            <person name="Burr B."/>
            <person name="Sasaki T."/>
        </authorList>
    </citation>
    <scope>NUCLEOTIDE SEQUENCE [LARGE SCALE GENOMIC DNA]</scope>
    <source>
        <strain evidence="4">cv. Nipponbare</strain>
    </source>
</reference>
<accession>Q6YVV5</accession>
<protein>
    <submittedName>
        <fullName evidence="3">Uncharacterized protein</fullName>
    </submittedName>
</protein>
<name>Q6YVV5_ORYSJ</name>
<feature type="region of interest" description="Disordered" evidence="1">
    <location>
        <begin position="18"/>
        <end position="48"/>
    </location>
</feature>
<dbReference type="Proteomes" id="UP000000763">
    <property type="component" value="Chromosome 7"/>
</dbReference>
<reference evidence="4" key="4">
    <citation type="journal article" date="2008" name="Nucleic Acids Res.">
        <title>The rice annotation project database (RAP-DB): 2008 update.</title>
        <authorList>
            <consortium name="The rice annotation project (RAP)"/>
        </authorList>
    </citation>
    <scope>GENOME REANNOTATION</scope>
    <source>
        <strain evidence="4">cv. Nipponbare</strain>
    </source>
</reference>
<reference evidence="3" key="3">
    <citation type="journal article" date="2005" name="PLoS Biol.">
        <title>The genomes of Oryza sativa: a history of duplications.</title>
        <authorList>
            <person name="Yu J."/>
            <person name="Wang J."/>
            <person name="Lin W."/>
            <person name="Li S."/>
            <person name="Li H."/>
            <person name="Zhou J."/>
            <person name="Ni P."/>
            <person name="Dong W."/>
            <person name="Hu S."/>
            <person name="Zeng C."/>
            <person name="Zhang J."/>
            <person name="Zhang Y."/>
            <person name="Li R."/>
            <person name="Xu Z."/>
            <person name="Li S."/>
            <person name="Li X."/>
            <person name="Zheng H."/>
            <person name="Cong L."/>
            <person name="Lin L."/>
            <person name="Yin J."/>
            <person name="Geng J."/>
            <person name="Li G."/>
            <person name="Shi J."/>
            <person name="Liu J."/>
            <person name="Lv H."/>
            <person name="Li J."/>
            <person name="Wang J."/>
            <person name="Deng Y."/>
            <person name="Ran L."/>
            <person name="Shi X."/>
            <person name="Wang X."/>
            <person name="Wu Q."/>
            <person name="Li C."/>
            <person name="Ren X."/>
            <person name="Wang J."/>
            <person name="Wang X."/>
            <person name="Li D."/>
            <person name="Liu D."/>
            <person name="Zhang X."/>
            <person name="Ji Z."/>
            <person name="Zhao W."/>
            <person name="Sun Y."/>
            <person name="Zhang Z."/>
            <person name="Bao J."/>
            <person name="Han Y."/>
            <person name="Dong L."/>
            <person name="Ji J."/>
            <person name="Chen P."/>
            <person name="Wu S."/>
            <person name="Liu J."/>
            <person name="Xiao Y."/>
            <person name="Bu D."/>
            <person name="Tan J."/>
            <person name="Yang L."/>
            <person name="Ye C."/>
            <person name="Zhang J."/>
            <person name="Xu J."/>
            <person name="Zhou Y."/>
            <person name="Yu Y."/>
            <person name="Zhang B."/>
            <person name="Zhuang S."/>
            <person name="Wei H."/>
            <person name="Liu B."/>
            <person name="Lei M."/>
            <person name="Yu H."/>
            <person name="Li Y."/>
            <person name="Xu H."/>
            <person name="Wei S."/>
            <person name="He X."/>
            <person name="Fang L."/>
            <person name="Zhang Z."/>
            <person name="Zhang Y."/>
            <person name="Huang X."/>
            <person name="Su Z."/>
            <person name="Tong W."/>
            <person name="Li J."/>
            <person name="Tong Z."/>
            <person name="Li S."/>
            <person name="Ye J."/>
            <person name="Wang L."/>
            <person name="Fang L."/>
            <person name="Lei T."/>
            <person name="Chen C."/>
            <person name="Chen H."/>
            <person name="Xu Z."/>
            <person name="Li H."/>
            <person name="Huang H."/>
            <person name="Zhang F."/>
            <person name="Xu H."/>
            <person name="Li N."/>
            <person name="Zhao C."/>
            <person name="Li S."/>
            <person name="Dong L."/>
            <person name="Huang Y."/>
            <person name="Li L."/>
            <person name="Xi Y."/>
            <person name="Qi Q."/>
            <person name="Li W."/>
            <person name="Zhang B."/>
            <person name="Hu W."/>
            <person name="Zhang Y."/>
            <person name="Tian X."/>
            <person name="Jiao Y."/>
            <person name="Liang X."/>
            <person name="Jin J."/>
            <person name="Gao L."/>
            <person name="Zheng W."/>
            <person name="Hao B."/>
            <person name="Liu S."/>
            <person name="Wang W."/>
            <person name="Yuan L."/>
            <person name="Cao M."/>
            <person name="McDermott J."/>
            <person name="Samudrala R."/>
            <person name="Wang J."/>
            <person name="Wong G.K."/>
            <person name="Yang H."/>
        </authorList>
    </citation>
    <scope>NUCLEOTIDE SEQUENCE [LARGE SCALE GENOMIC DNA]</scope>
</reference>
<organism evidence="3">
    <name type="scientific">Oryza sativa subsp. japonica</name>
    <name type="common">Rice</name>
    <dbReference type="NCBI Taxonomy" id="39947"/>
    <lineage>
        <taxon>Eukaryota</taxon>
        <taxon>Viridiplantae</taxon>
        <taxon>Streptophyta</taxon>
        <taxon>Embryophyta</taxon>
        <taxon>Tracheophyta</taxon>
        <taxon>Spermatophyta</taxon>
        <taxon>Magnoliopsida</taxon>
        <taxon>Liliopsida</taxon>
        <taxon>Poales</taxon>
        <taxon>Poaceae</taxon>
        <taxon>BOP clade</taxon>
        <taxon>Oryzoideae</taxon>
        <taxon>Oryzeae</taxon>
        <taxon>Oryzinae</taxon>
        <taxon>Oryza</taxon>
        <taxon>Oryza sativa</taxon>
    </lineage>
</organism>
<dbReference type="EMBL" id="AP005810">
    <property type="protein sequence ID" value="BAC84492.1"/>
    <property type="molecule type" value="Genomic_DNA"/>
</dbReference>
<proteinExistence type="predicted"/>
<evidence type="ECO:0000313" key="2">
    <source>
        <dbReference type="EMBL" id="BAC84492.1"/>
    </source>
</evidence>
<reference evidence="3" key="5">
    <citation type="submission" date="2008-12" db="EMBL/GenBank/DDBJ databases">
        <title>Improved gene annotation of the rice (Oryza sativa) genomes.</title>
        <authorList>
            <person name="Wang J."/>
            <person name="Li R."/>
            <person name="Fan W."/>
            <person name="Huang Q."/>
            <person name="Zhang J."/>
            <person name="Zhou Y."/>
            <person name="Hu Y."/>
            <person name="Zi S."/>
            <person name="Li J."/>
            <person name="Ni P."/>
            <person name="Zheng H."/>
            <person name="Zhang Y."/>
            <person name="Zhao M."/>
            <person name="Hao Q."/>
            <person name="McDermott J."/>
            <person name="Samudrala R."/>
            <person name="Kristiansen K."/>
            <person name="Wong G.K.-S."/>
        </authorList>
    </citation>
    <scope>NUCLEOTIDE SEQUENCE</scope>
</reference>
<evidence type="ECO:0000313" key="3">
    <source>
        <dbReference type="EMBL" id="EEE67333.1"/>
    </source>
</evidence>
<sequence length="150" mass="15908">MARPEVETAVQLGAVDPVPLWPDLASRPTSTFDRRGGRRDGGESGGERCDACAPVGVGWGRCGDGAGSCSASCPRPAVLGMARRRKARPAASARWCWPHTQPWPDGRRREAVEVLHEEEASGGDRVVSGGGWPPMVTSVAYGSTQEAVRQ</sequence>
<dbReference type="EMBL" id="CM000144">
    <property type="protein sequence ID" value="EEE67333.1"/>
    <property type="molecule type" value="Genomic_DNA"/>
</dbReference>
<evidence type="ECO:0000313" key="4">
    <source>
        <dbReference type="Proteomes" id="UP000000763"/>
    </source>
</evidence>
<accession>B9FXP6</accession>
<reference evidence="2" key="1">
    <citation type="submission" date="2002-10" db="EMBL/GenBank/DDBJ databases">
        <title>Oryza sativa nipponbare(GA3) genomic DNA, chromosome 7, PAC clone:P0696F12.</title>
        <authorList>
            <person name="Sasaki T."/>
            <person name="Matsumoto T."/>
            <person name="Katayose Y."/>
        </authorList>
    </citation>
    <scope>NUCLEOTIDE SEQUENCE</scope>
</reference>
<feature type="compositionally biased region" description="Basic and acidic residues" evidence="1">
    <location>
        <begin position="32"/>
        <end position="48"/>
    </location>
</feature>
<dbReference type="AlphaFoldDB" id="Q6YVV5"/>
<gene>
    <name evidence="3" type="ORF">OsJ_24587</name>
    <name evidence="2" type="ORF">P0696F12.11</name>
</gene>